<feature type="transmembrane region" description="Helical" evidence="4">
    <location>
        <begin position="491"/>
        <end position="509"/>
    </location>
</feature>
<dbReference type="Pfam" id="PF23021">
    <property type="entry name" value="6TM_2nd_PGAP2IP"/>
    <property type="match status" value="1"/>
</dbReference>
<dbReference type="InterPro" id="IPR019402">
    <property type="entry name" value="CWH43_N"/>
</dbReference>
<feature type="transmembrane region" description="Helical" evidence="4">
    <location>
        <begin position="648"/>
        <end position="667"/>
    </location>
</feature>
<evidence type="ECO:0000259" key="7">
    <source>
        <dbReference type="Pfam" id="PF23022"/>
    </source>
</evidence>
<dbReference type="GO" id="GO:0003735">
    <property type="term" value="F:structural constituent of ribosome"/>
    <property type="evidence" value="ECO:0007669"/>
    <property type="project" value="InterPro"/>
</dbReference>
<dbReference type="Gene3D" id="3.60.10.10">
    <property type="entry name" value="Endonuclease/exonuclease/phosphatase"/>
    <property type="match status" value="1"/>
</dbReference>
<dbReference type="GO" id="GO:0016020">
    <property type="term" value="C:membrane"/>
    <property type="evidence" value="ECO:0007669"/>
    <property type="project" value="GOC"/>
</dbReference>
<dbReference type="GO" id="GO:0005840">
    <property type="term" value="C:ribosome"/>
    <property type="evidence" value="ECO:0007669"/>
    <property type="project" value="UniProtKB-KW"/>
</dbReference>
<feature type="transmembrane region" description="Helical" evidence="4">
    <location>
        <begin position="87"/>
        <end position="108"/>
    </location>
</feature>
<dbReference type="Gene3D" id="4.10.410.60">
    <property type="match status" value="1"/>
</dbReference>
<evidence type="ECO:0000256" key="4">
    <source>
        <dbReference type="SAM" id="Phobius"/>
    </source>
</evidence>
<keyword evidence="4" id="KW-1133">Transmembrane helix</keyword>
<feature type="transmembrane region" description="Helical" evidence="4">
    <location>
        <begin position="27"/>
        <end position="52"/>
    </location>
</feature>
<protein>
    <recommendedName>
        <fullName evidence="11">Ribosomal protein L35</fullName>
    </recommendedName>
</protein>
<proteinExistence type="inferred from homology"/>
<dbReference type="PANTHER" id="PTHR14859:SF1">
    <property type="entry name" value="PGAP2-INTERACTING PROTEIN"/>
    <property type="match status" value="1"/>
</dbReference>
<organism evidence="9 10">
    <name type="scientific">Candidozyma haemuli</name>
    <dbReference type="NCBI Taxonomy" id="45357"/>
    <lineage>
        <taxon>Eukaryota</taxon>
        <taxon>Fungi</taxon>
        <taxon>Dikarya</taxon>
        <taxon>Ascomycota</taxon>
        <taxon>Saccharomycotina</taxon>
        <taxon>Pichiomycetes</taxon>
        <taxon>Metschnikowiaceae</taxon>
        <taxon>Candidozyma</taxon>
    </lineage>
</organism>
<feature type="transmembrane region" description="Helical" evidence="4">
    <location>
        <begin position="353"/>
        <end position="372"/>
    </location>
</feature>
<dbReference type="SUPFAM" id="SSF143034">
    <property type="entry name" value="L35p-like"/>
    <property type="match status" value="1"/>
</dbReference>
<keyword evidence="2" id="KW-0689">Ribosomal protein</keyword>
<evidence type="ECO:0000256" key="2">
    <source>
        <dbReference type="ARBA" id="ARBA00022980"/>
    </source>
</evidence>
<feature type="transmembrane region" description="Helical" evidence="4">
    <location>
        <begin position="115"/>
        <end position="135"/>
    </location>
</feature>
<sequence length="1072" mass="119852">MGSEIAKNAGDVSKTPETPYLRLNAKWVAVAHGVFAMTAFLGALVVGCYLHYEKIVQNASYGYPDEWFPSVSATIGDRYPERSVFQVFIAVTSGPRFLLIFANFFVLYNEGHKKAWTMLISGLIRTFTCGGWVYITSTDDHDAHDVFMISYIVLTIPWTICMSSLSPKGSLAKKGRILTALSFFGQLVPLVYFFIQHKVHVVAGAYSYYAYIEWSLIFLDVAFDTWSYLDFSNIELRVYGTSVEFATPDLVKDTKEKITQEDTEISCTSFLINTINSFTLMTGITGMFACVWYFPLWHMGVSGYEAVIIVMFVAPPLVLPIRRLLSAYPFIPRVLAVAATIGAWKVPDPANRLMTISAGVGFSTIGLTADLFNLQNNPKRYSSYFVSLLLGVLTSSAVKYLWSSNNPAWPIMHKENGGYNEIFFFITIVAALFTRAPRTLPEAESLKLQGGSFLLAALGLAGYFFSLTLFLSDSSIFVIWSWTGFPVKGPTPVIGGLIHFAAAFAGVVASIKIHPNFFTQPIYPLVGAVGAGAVLSIFPDWIGFAGATVYTFFIATITPAIAQSVVGYCPIKLLTVAFFVHICLCLASVWIVAYAFVPGGPLLRERTDLMVGFTVGSVVLGVANYILRKSASKITRIEVIGSKLLRQALFVITVLVAITSTGFTARYQSNAPKPYNSETRSFTAGIWCVHFGLDNDLWASEIRMSNLLREAEVDIIGLLETDTERLIGGNRDFAQRMGEELGMYVDYGPGPNKHTWGAALLSKFPILHSEHHLLPSPVGELAPAIKATLDIYGEHIDVVVFHSGQEEDPEDRRLQSLYLQDVMAESTNPLVLLSYLVTKPLEGNYYTYSSEKSRMYDIDSTDWDRWCEYIMFRELKKVAYARISRSTITDTELQIAKFKFLNNEQKQLGTDFLYGNHFIHEDQVHPNLRMPSLFRGDGVRGHRYHVFDEPRYFAESGDQVRFFEEFSIDLLITNTVLGTEQALMNFLNSAKSLIFGQRPVLNTLIQTRTKMKSHKSAAKRFIKTANGYKRKCDGRKHGNGGFTPSSYSHLDKWQMVPKKGGHLKKLQKYLEV</sequence>
<reference evidence="9 10" key="1">
    <citation type="submission" date="2017-12" db="EMBL/GenBank/DDBJ databases">
        <title>Genome Sequence of a Multidrug-Resistant Candida haemulonii Isolate from a Patient with Chronic Leg Ulcers in Israel.</title>
        <authorList>
            <person name="Chow N.A."/>
            <person name="Gade L."/>
            <person name="Batra D."/>
            <person name="Rowe L.A."/>
            <person name="Ben-Ami R."/>
            <person name="Loparev V.N."/>
            <person name="Litvintseva A.P."/>
        </authorList>
    </citation>
    <scope>NUCLEOTIDE SEQUENCE [LARGE SCALE GENOMIC DNA]</scope>
    <source>
        <strain evidence="9 10">B11899</strain>
    </source>
</reference>
<dbReference type="Proteomes" id="UP000244309">
    <property type="component" value="Unassembled WGS sequence"/>
</dbReference>
<feature type="transmembrane region" description="Helical" evidence="4">
    <location>
        <begin position="278"/>
        <end position="295"/>
    </location>
</feature>
<evidence type="ECO:0000313" key="10">
    <source>
        <dbReference type="Proteomes" id="UP000244309"/>
    </source>
</evidence>
<dbReference type="Pfam" id="PF10277">
    <property type="entry name" value="Frag1"/>
    <property type="match status" value="1"/>
</dbReference>
<dbReference type="InterPro" id="IPR057315">
    <property type="entry name" value="Exo_endo_phos_PGAP2IP_C"/>
</dbReference>
<comment type="caution">
    <text evidence="9">The sequence shown here is derived from an EMBL/GenBank/DDBJ whole genome shotgun (WGS) entry which is preliminary data.</text>
</comment>
<dbReference type="GeneID" id="37006050"/>
<dbReference type="OrthoDB" id="68581at2759"/>
<dbReference type="InterPro" id="IPR037229">
    <property type="entry name" value="Ribosomal_bL35_sf"/>
</dbReference>
<feature type="domain" description="PGAP2IP C-terminal nuclease-like" evidence="8">
    <location>
        <begin position="680"/>
        <end position="922"/>
    </location>
</feature>
<dbReference type="GO" id="GO:0031505">
    <property type="term" value="P:fungal-type cell wall organization"/>
    <property type="evidence" value="ECO:0007669"/>
    <property type="project" value="TreeGrafter"/>
</dbReference>
<dbReference type="GO" id="GO:1990904">
    <property type="term" value="C:ribonucleoprotein complex"/>
    <property type="evidence" value="ECO:0007669"/>
    <property type="project" value="UniProtKB-KW"/>
</dbReference>
<feature type="transmembrane region" description="Helical" evidence="4">
    <location>
        <begin position="384"/>
        <end position="402"/>
    </location>
</feature>
<feature type="transmembrane region" description="Helical" evidence="4">
    <location>
        <begin position="177"/>
        <end position="196"/>
    </location>
</feature>
<keyword evidence="10" id="KW-1185">Reference proteome</keyword>
<dbReference type="InterPro" id="IPR053911">
    <property type="entry name" value="PGAP2IP_TM_2nd"/>
</dbReference>
<accession>A0A2V1AV58</accession>
<feature type="transmembrane region" description="Helical" evidence="4">
    <location>
        <begin position="521"/>
        <end position="538"/>
    </location>
</feature>
<dbReference type="SUPFAM" id="SSF56219">
    <property type="entry name" value="DNase I-like"/>
    <property type="match status" value="1"/>
</dbReference>
<evidence type="ECO:0000313" key="9">
    <source>
        <dbReference type="EMBL" id="PVH21728.1"/>
    </source>
</evidence>
<dbReference type="GO" id="GO:0006506">
    <property type="term" value="P:GPI anchor biosynthetic process"/>
    <property type="evidence" value="ECO:0007669"/>
    <property type="project" value="TreeGrafter"/>
</dbReference>
<feature type="transmembrane region" description="Helical" evidence="4">
    <location>
        <begin position="609"/>
        <end position="627"/>
    </location>
</feature>
<name>A0A2V1AV58_9ASCO</name>
<dbReference type="GO" id="GO:0005783">
    <property type="term" value="C:endoplasmic reticulum"/>
    <property type="evidence" value="ECO:0007669"/>
    <property type="project" value="TreeGrafter"/>
</dbReference>
<dbReference type="Pfam" id="PF01632">
    <property type="entry name" value="Ribosomal_L35p"/>
    <property type="match status" value="1"/>
</dbReference>
<gene>
    <name evidence="9" type="ORF">CXQ85_000718</name>
</gene>
<dbReference type="InterPro" id="IPR051916">
    <property type="entry name" value="GPI-anchor_lipid_remodeler"/>
</dbReference>
<feature type="transmembrane region" description="Helical" evidence="4">
    <location>
        <begin position="574"/>
        <end position="597"/>
    </location>
</feature>
<dbReference type="PANTHER" id="PTHR14859">
    <property type="entry name" value="CALCOFLUOR WHITE HYPERSENSITIVE PROTEIN PRECURSOR"/>
    <property type="match status" value="1"/>
</dbReference>
<dbReference type="InterPro" id="IPR021137">
    <property type="entry name" value="Ribosomal_bL35-like"/>
</dbReference>
<dbReference type="GO" id="GO:0006412">
    <property type="term" value="P:translation"/>
    <property type="evidence" value="ECO:0007669"/>
    <property type="project" value="InterPro"/>
</dbReference>
<keyword evidence="3" id="KW-0687">Ribonucleoprotein</keyword>
<evidence type="ECO:0008006" key="11">
    <source>
        <dbReference type="Google" id="ProtNLM"/>
    </source>
</evidence>
<dbReference type="RefSeq" id="XP_025342668.1">
    <property type="nucleotide sequence ID" value="XM_025484453.1"/>
</dbReference>
<dbReference type="STRING" id="45357.A0A2V1AV58"/>
<feature type="transmembrane region" description="Helical" evidence="4">
    <location>
        <begin position="452"/>
        <end position="471"/>
    </location>
</feature>
<keyword evidence="4" id="KW-0812">Transmembrane</keyword>
<feature type="transmembrane region" description="Helical" evidence="4">
    <location>
        <begin position="422"/>
        <end position="440"/>
    </location>
</feature>
<dbReference type="Pfam" id="PF23226">
    <property type="entry name" value="Exo_endo_phos_PGAP2IP"/>
    <property type="match status" value="1"/>
</dbReference>
<feature type="transmembrane region" description="Helical" evidence="4">
    <location>
        <begin position="301"/>
        <end position="318"/>
    </location>
</feature>
<evidence type="ECO:0000259" key="6">
    <source>
        <dbReference type="Pfam" id="PF23021"/>
    </source>
</evidence>
<feature type="transmembrane region" description="Helical" evidence="4">
    <location>
        <begin position="208"/>
        <end position="229"/>
    </location>
</feature>
<feature type="transmembrane region" description="Helical" evidence="4">
    <location>
        <begin position="544"/>
        <end position="562"/>
    </location>
</feature>
<dbReference type="EMBL" id="PKFO01000005">
    <property type="protein sequence ID" value="PVH21728.1"/>
    <property type="molecule type" value="Genomic_DNA"/>
</dbReference>
<dbReference type="FunFam" id="3.60.10.10:FF:000031">
    <property type="entry name" value="Calcofluor white hypersensitive protein"/>
    <property type="match status" value="1"/>
</dbReference>
<feature type="domain" description="PGAP2IP second transmembrane" evidence="6">
    <location>
        <begin position="450"/>
        <end position="625"/>
    </location>
</feature>
<dbReference type="VEuPathDB" id="FungiDB:CXQ85_000718"/>
<dbReference type="Pfam" id="PF23022">
    <property type="entry name" value="6TM_1st_PGAP2IP"/>
    <property type="match status" value="1"/>
</dbReference>
<dbReference type="InterPro" id="IPR036691">
    <property type="entry name" value="Endo/exonu/phosph_ase_sf"/>
</dbReference>
<comment type="similarity">
    <text evidence="1">Belongs to the bacterial ribosomal protein bL35 family.</text>
</comment>
<feature type="domain" description="PGAP2IP first transmembrane" evidence="7">
    <location>
        <begin position="278"/>
        <end position="432"/>
    </location>
</feature>
<feature type="domain" description="CWH43-like N-terminal" evidence="5">
    <location>
        <begin position="25"/>
        <end position="233"/>
    </location>
</feature>
<keyword evidence="4" id="KW-0472">Membrane</keyword>
<evidence type="ECO:0000256" key="1">
    <source>
        <dbReference type="ARBA" id="ARBA00006598"/>
    </source>
</evidence>
<feature type="transmembrane region" description="Helical" evidence="4">
    <location>
        <begin position="147"/>
        <end position="165"/>
    </location>
</feature>
<dbReference type="AlphaFoldDB" id="A0A2V1AV58"/>
<evidence type="ECO:0000259" key="5">
    <source>
        <dbReference type="Pfam" id="PF10277"/>
    </source>
</evidence>
<evidence type="ECO:0000256" key="3">
    <source>
        <dbReference type="ARBA" id="ARBA00023274"/>
    </source>
</evidence>
<evidence type="ECO:0000259" key="8">
    <source>
        <dbReference type="Pfam" id="PF23226"/>
    </source>
</evidence>
<dbReference type="InterPro" id="IPR053912">
    <property type="entry name" value="PGAP2IP_TM_1nd"/>
</dbReference>